<keyword evidence="2" id="KW-0732">Signal</keyword>
<evidence type="ECO:0000256" key="1">
    <source>
        <dbReference type="ARBA" id="ARBA00006987"/>
    </source>
</evidence>
<dbReference type="Pfam" id="PF03401">
    <property type="entry name" value="TctC"/>
    <property type="match status" value="1"/>
</dbReference>
<name>A0A2S5GRB7_9BURK</name>
<accession>A0A2S5GRB7</accession>
<dbReference type="EMBL" id="PREU01000006">
    <property type="protein sequence ID" value="PPA75464.1"/>
    <property type="molecule type" value="Genomic_DNA"/>
</dbReference>
<feature type="signal peptide" evidence="2">
    <location>
        <begin position="1"/>
        <end position="29"/>
    </location>
</feature>
<dbReference type="Gene3D" id="3.40.190.150">
    <property type="entry name" value="Bordetella uptake gene, domain 1"/>
    <property type="match status" value="1"/>
</dbReference>
<evidence type="ECO:0000313" key="4">
    <source>
        <dbReference type="Proteomes" id="UP000239990"/>
    </source>
</evidence>
<dbReference type="RefSeq" id="WP_082134473.1">
    <property type="nucleotide sequence ID" value="NZ_PREU01000006.1"/>
</dbReference>
<gene>
    <name evidence="3" type="ORF">C4E15_15310</name>
</gene>
<reference evidence="3 4" key="1">
    <citation type="submission" date="2018-02" db="EMBL/GenBank/DDBJ databases">
        <title>Draft Genome of Achromobacter spanius stain 6.</title>
        <authorList>
            <person name="Gunasekera T.S."/>
            <person name="Radwan O."/>
            <person name="Ruiz O.N."/>
        </authorList>
    </citation>
    <scope>NUCLEOTIDE SEQUENCE [LARGE SCALE GENOMIC DNA]</scope>
    <source>
        <strain evidence="3 4">6</strain>
    </source>
</reference>
<comment type="caution">
    <text evidence="3">The sequence shown here is derived from an EMBL/GenBank/DDBJ whole genome shotgun (WGS) entry which is preliminary data.</text>
</comment>
<dbReference type="InterPro" id="IPR005064">
    <property type="entry name" value="BUG"/>
</dbReference>
<protein>
    <submittedName>
        <fullName evidence="3">Tripartite tricarboxylate transporter substrate binding protein</fullName>
    </submittedName>
</protein>
<dbReference type="PIRSF" id="PIRSF017082">
    <property type="entry name" value="YflP"/>
    <property type="match status" value="1"/>
</dbReference>
<comment type="similarity">
    <text evidence="1">Belongs to the UPF0065 (bug) family.</text>
</comment>
<dbReference type="SUPFAM" id="SSF53850">
    <property type="entry name" value="Periplasmic binding protein-like II"/>
    <property type="match status" value="1"/>
</dbReference>
<sequence>MKRRIASRLPGAALWLGLGLVLGPGPSLAQTAKAEDAFPSKPVTIMVGVAPGGSVDALARLVATELGKATKTTFVVENVTGAGGLLAFQRLARSAPDGYTLMFSNQSMVLIPLLYPKAGLDIVQDTKAVGTVANVPMVLSVSNQSGIKDLPSMLAGMRSGELKMNFGSGGPGTTAHLAEAMFLRMAGVQAQLVQYRGSGPAITDLMGGTIQSVLDQTVTMLPLHKAGQIKAIAVASPQRLPQMPDVPTFAEGGVAQFDMQIWNGLVAPRGTPDAVVDNLARVLSQAVQSPDFKARIDSLAARVPSAQERSPAAFARVLQQDQQQFSELATQIGLQPR</sequence>
<dbReference type="PANTHER" id="PTHR42928:SF5">
    <property type="entry name" value="BLR1237 PROTEIN"/>
    <property type="match status" value="1"/>
</dbReference>
<dbReference type="PANTHER" id="PTHR42928">
    <property type="entry name" value="TRICARBOXYLATE-BINDING PROTEIN"/>
    <property type="match status" value="1"/>
</dbReference>
<proteinExistence type="inferred from homology"/>
<evidence type="ECO:0000313" key="3">
    <source>
        <dbReference type="EMBL" id="PPA75464.1"/>
    </source>
</evidence>
<dbReference type="CDD" id="cd07012">
    <property type="entry name" value="PBP2_Bug_TTT"/>
    <property type="match status" value="1"/>
</dbReference>
<organism evidence="3 4">
    <name type="scientific">Achromobacter spanius</name>
    <dbReference type="NCBI Taxonomy" id="217203"/>
    <lineage>
        <taxon>Bacteria</taxon>
        <taxon>Pseudomonadati</taxon>
        <taxon>Pseudomonadota</taxon>
        <taxon>Betaproteobacteria</taxon>
        <taxon>Burkholderiales</taxon>
        <taxon>Alcaligenaceae</taxon>
        <taxon>Achromobacter</taxon>
    </lineage>
</organism>
<dbReference type="AlphaFoldDB" id="A0A2S5GRB7"/>
<dbReference type="Gene3D" id="3.40.190.10">
    <property type="entry name" value="Periplasmic binding protein-like II"/>
    <property type="match status" value="1"/>
</dbReference>
<feature type="chain" id="PRO_5015777874" evidence="2">
    <location>
        <begin position="30"/>
        <end position="337"/>
    </location>
</feature>
<dbReference type="InterPro" id="IPR042100">
    <property type="entry name" value="Bug_dom1"/>
</dbReference>
<dbReference type="Proteomes" id="UP000239990">
    <property type="component" value="Unassembled WGS sequence"/>
</dbReference>
<evidence type="ECO:0000256" key="2">
    <source>
        <dbReference type="SAM" id="SignalP"/>
    </source>
</evidence>
<dbReference type="OrthoDB" id="8629764at2"/>